<dbReference type="Pfam" id="PF01326">
    <property type="entry name" value="PPDK_N"/>
    <property type="match status" value="2"/>
</dbReference>
<keyword evidence="7" id="KW-0547">Nucleotide-binding</keyword>
<gene>
    <name evidence="15" type="ORF">HCN52_15425</name>
</gene>
<dbReference type="InterPro" id="IPR015813">
    <property type="entry name" value="Pyrv/PenolPyrv_kinase-like_dom"/>
</dbReference>
<dbReference type="InterPro" id="IPR008279">
    <property type="entry name" value="PEP-util_enz_mobile_dom"/>
</dbReference>
<comment type="cofactor">
    <cofactor evidence="1 11">
        <name>Mg(2+)</name>
        <dbReference type="ChEBI" id="CHEBI:18420"/>
    </cofactor>
</comment>
<dbReference type="InterPro" id="IPR002192">
    <property type="entry name" value="PPDK_AMP/ATP-bd"/>
</dbReference>
<keyword evidence="5 15" id="KW-0808">Transferase</keyword>
<dbReference type="SUPFAM" id="SSF51621">
    <property type="entry name" value="Phosphoenolpyruvate/pyruvate domain"/>
    <property type="match status" value="1"/>
</dbReference>
<dbReference type="PANTHER" id="PTHR22931">
    <property type="entry name" value="PHOSPHOENOLPYRUVATE DIKINASE-RELATED"/>
    <property type="match status" value="1"/>
</dbReference>
<keyword evidence="10" id="KW-0460">Magnesium</keyword>
<evidence type="ECO:0000256" key="1">
    <source>
        <dbReference type="ARBA" id="ARBA00001946"/>
    </source>
</evidence>
<dbReference type="EC" id="2.7.9.1" evidence="3 11"/>
<dbReference type="Gene3D" id="3.50.30.10">
    <property type="entry name" value="Phosphohistidine domain"/>
    <property type="match status" value="1"/>
</dbReference>
<dbReference type="Gene3D" id="3.20.20.60">
    <property type="entry name" value="Phosphoenolpyruvate-binding domains"/>
    <property type="match status" value="1"/>
</dbReference>
<keyword evidence="8" id="KW-0418">Kinase</keyword>
<comment type="caution">
    <text evidence="15">The sequence shown here is derived from an EMBL/GenBank/DDBJ whole genome shotgun (WGS) entry which is preliminary data.</text>
</comment>
<keyword evidence="6" id="KW-0479">Metal-binding</keyword>
<dbReference type="Pfam" id="PF00391">
    <property type="entry name" value="PEP-utilizers"/>
    <property type="match status" value="1"/>
</dbReference>
<evidence type="ECO:0000259" key="14">
    <source>
        <dbReference type="Pfam" id="PF02896"/>
    </source>
</evidence>
<reference evidence="15 16" key="1">
    <citation type="submission" date="2020-03" db="EMBL/GenBank/DDBJ databases">
        <title>Draft genome of Streptomyces sp. ventii, isolated from the Axial Seamount in the Pacific Ocean, and resequencing of the two type strains Streptomyces lonarensis strain NCL 716 and Streptomyces bohaiensis strain 11A07.</title>
        <authorList>
            <person name="Loughran R.M."/>
            <person name="Pfannmuller K.M."/>
            <person name="Wasson B.J."/>
            <person name="Deadmond M.C."/>
            <person name="Paddock B.E."/>
            <person name="Koyack M.J."/>
            <person name="Gallegos D.A."/>
            <person name="Mitchell E.A."/>
            <person name="Ushijima B."/>
            <person name="Saw J.H."/>
            <person name="Mcphail K.L."/>
            <person name="Videau P."/>
        </authorList>
    </citation>
    <scope>NUCLEOTIDE SEQUENCE [LARGE SCALE GENOMIC DNA]</scope>
    <source>
        <strain evidence="15 16">11A07</strain>
    </source>
</reference>
<evidence type="ECO:0000256" key="10">
    <source>
        <dbReference type="ARBA" id="ARBA00022842"/>
    </source>
</evidence>
<dbReference type="NCBIfam" id="NF004531">
    <property type="entry name" value="PRK05878.1"/>
    <property type="match status" value="1"/>
</dbReference>
<dbReference type="SUPFAM" id="SSF52009">
    <property type="entry name" value="Phosphohistidine domain"/>
    <property type="match status" value="1"/>
</dbReference>
<dbReference type="Proteomes" id="UP000727056">
    <property type="component" value="Unassembled WGS sequence"/>
</dbReference>
<evidence type="ECO:0000256" key="7">
    <source>
        <dbReference type="ARBA" id="ARBA00022741"/>
    </source>
</evidence>
<evidence type="ECO:0000256" key="11">
    <source>
        <dbReference type="PIRNR" id="PIRNR000853"/>
    </source>
</evidence>
<dbReference type="PANTHER" id="PTHR22931:SF9">
    <property type="entry name" value="PYRUVATE, PHOSPHATE DIKINASE 1, CHLOROPLASTIC"/>
    <property type="match status" value="1"/>
</dbReference>
<evidence type="ECO:0000256" key="2">
    <source>
        <dbReference type="ARBA" id="ARBA00007837"/>
    </source>
</evidence>
<dbReference type="Pfam" id="PF02896">
    <property type="entry name" value="PEP-utilizers_C"/>
    <property type="match status" value="1"/>
</dbReference>
<evidence type="ECO:0000256" key="3">
    <source>
        <dbReference type="ARBA" id="ARBA00011994"/>
    </source>
</evidence>
<evidence type="ECO:0000313" key="15">
    <source>
        <dbReference type="EMBL" id="NJQ16288.1"/>
    </source>
</evidence>
<comment type="similarity">
    <text evidence="2 11">Belongs to the PEP-utilizing enzyme family.</text>
</comment>
<feature type="domain" description="PEP-utilising enzyme C-terminal" evidence="14">
    <location>
        <begin position="540"/>
        <end position="877"/>
    </location>
</feature>
<dbReference type="Gene3D" id="3.30.1490.20">
    <property type="entry name" value="ATP-grasp fold, A domain"/>
    <property type="match status" value="1"/>
</dbReference>
<feature type="domain" description="Pyruvate phosphate dikinase AMP/ATP-binding" evidence="13">
    <location>
        <begin position="281"/>
        <end position="332"/>
    </location>
</feature>
<dbReference type="RefSeq" id="WP_168089025.1">
    <property type="nucleotide sequence ID" value="NZ_JAAVJC010000137.1"/>
</dbReference>
<dbReference type="Gene3D" id="1.10.189.10">
    <property type="entry name" value="Pyruvate Phosphate Dikinase, domain 2"/>
    <property type="match status" value="1"/>
</dbReference>
<evidence type="ECO:0000256" key="6">
    <source>
        <dbReference type="ARBA" id="ARBA00022723"/>
    </source>
</evidence>
<keyword evidence="15" id="KW-0670">Pyruvate</keyword>
<evidence type="ECO:0000313" key="16">
    <source>
        <dbReference type="Proteomes" id="UP000727056"/>
    </source>
</evidence>
<evidence type="ECO:0000256" key="4">
    <source>
        <dbReference type="ARBA" id="ARBA00020138"/>
    </source>
</evidence>
<dbReference type="InterPro" id="IPR040442">
    <property type="entry name" value="Pyrv_kinase-like_dom_sf"/>
</dbReference>
<feature type="domain" description="Pyruvate phosphate dikinase AMP/ATP-binding" evidence="13">
    <location>
        <begin position="43"/>
        <end position="270"/>
    </location>
</feature>
<dbReference type="InterPro" id="IPR036637">
    <property type="entry name" value="Phosphohistidine_dom_sf"/>
</dbReference>
<dbReference type="GO" id="GO:0050242">
    <property type="term" value="F:pyruvate, phosphate dikinase activity"/>
    <property type="evidence" value="ECO:0007669"/>
    <property type="project" value="UniProtKB-EC"/>
</dbReference>
<dbReference type="InterPro" id="IPR000121">
    <property type="entry name" value="PEP_util_C"/>
</dbReference>
<dbReference type="Gene3D" id="3.30.470.20">
    <property type="entry name" value="ATP-grasp fold, B domain"/>
    <property type="match status" value="1"/>
</dbReference>
<dbReference type="SUPFAM" id="SSF56059">
    <property type="entry name" value="Glutathione synthetase ATP-binding domain-like"/>
    <property type="match status" value="1"/>
</dbReference>
<dbReference type="NCBIfam" id="TIGR01828">
    <property type="entry name" value="pyru_phos_dikin"/>
    <property type="match status" value="1"/>
</dbReference>
<comment type="catalytic activity">
    <reaction evidence="11">
        <text>pyruvate + phosphate + ATP = phosphoenolpyruvate + AMP + diphosphate + H(+)</text>
        <dbReference type="Rhea" id="RHEA:10756"/>
        <dbReference type="ChEBI" id="CHEBI:15361"/>
        <dbReference type="ChEBI" id="CHEBI:15378"/>
        <dbReference type="ChEBI" id="CHEBI:30616"/>
        <dbReference type="ChEBI" id="CHEBI:33019"/>
        <dbReference type="ChEBI" id="CHEBI:43474"/>
        <dbReference type="ChEBI" id="CHEBI:58702"/>
        <dbReference type="ChEBI" id="CHEBI:456215"/>
        <dbReference type="EC" id="2.7.9.1"/>
    </reaction>
</comment>
<dbReference type="PIRSF" id="PIRSF000853">
    <property type="entry name" value="PPDK"/>
    <property type="match status" value="1"/>
</dbReference>
<keyword evidence="16" id="KW-1185">Reference proteome</keyword>
<dbReference type="InterPro" id="IPR018274">
    <property type="entry name" value="PEP_util_AS"/>
</dbReference>
<evidence type="ECO:0000259" key="12">
    <source>
        <dbReference type="Pfam" id="PF00391"/>
    </source>
</evidence>
<evidence type="ECO:0000256" key="9">
    <source>
        <dbReference type="ARBA" id="ARBA00022840"/>
    </source>
</evidence>
<dbReference type="Gene3D" id="1.20.80.30">
    <property type="match status" value="1"/>
</dbReference>
<name>A0ABX1CEG2_9ACTN</name>
<feature type="domain" description="PEP-utilising enzyme mobile" evidence="12">
    <location>
        <begin position="404"/>
        <end position="486"/>
    </location>
</feature>
<dbReference type="EMBL" id="JAAVJC010000137">
    <property type="protein sequence ID" value="NJQ16288.1"/>
    <property type="molecule type" value="Genomic_DNA"/>
</dbReference>
<dbReference type="InterPro" id="IPR013815">
    <property type="entry name" value="ATP_grasp_subdomain_1"/>
</dbReference>
<evidence type="ECO:0000256" key="5">
    <source>
        <dbReference type="ARBA" id="ARBA00022679"/>
    </source>
</evidence>
<sequence length="884" mass="94491">MADLLGGKGANLAEMTRLGLPVPPGFTITTEACRSYLRTGREPETLREEIADHLAALERRMGRRLGRGEDPLLVSVRSGARVSMPGMMETVLDVGLSDTSVRALAGQAGDDRFAWDSYRRLIQMFGRTVLGIDGSHFDAALAAARREEGVDTDADLPADRLRALVEEFKRVTRDRGGREFPQDPREQLALAVDAVFDSWNTDRARRYRRQEHIPDDLGTAVSVCAMVFGNLGPDSGTGVAFTRDPATGRPGVYGDYLRNAQGEDVVAGYRNTVPLAELERIDPDSHRRLTGIMATLEQHYLDLCDIEFTIERGTLWMLQTRVGKRTAAAAFRIAAEFAERGVIDDDEALRRVDGAQLAQLMFPHFDPAHRGEPAARGIPASPGAAVGAAVFDSARAAARAARGERVVLVRQETNPDDLDGMLAAEGVLTSRGGKTSHAAVVARGMGRTCVCGADTVAVDEAARRAVLPGGAVVEEGDVISVDGTDGSVHLGEVPVVPSTVVEYFENGGVVRDGDTGGTGPAGDGALVRAVDRLLRHADRRRVLGVRANADTGGDARRAARFGAEGVGLCRTEHMFLGERRRLVERLVLAGTDREREEVLAELLPLQRADVTDLLTAVDGRPVTVRLLDPPLHEFLPDLTELSVRVALGGDGEGDDARLLRAVRRLHEQNPMLGLRGVRLGLVVPGLFAMQVRAVAEAAADLRAAGGDPRPEIMVPLVATVRELEIVREEAERVVADVAAHRGPVPTVPVGTMIELPRAALTAGEIAGAADFFSFGTNDLTQTVWGFSRDDVEGSFFGGYLERGVLPASPFETIDPAGVGTLVRTAARTGRATSPDLGLGVCGEHGGDPASVRFFHEAGLDYVSCSPFRVPVARLEAGRAAVGGR</sequence>
<accession>A0ABX1CEG2</accession>
<organism evidence="15 16">
    <name type="scientific">Streptomyces bohaiensis</name>
    <dbReference type="NCBI Taxonomy" id="1431344"/>
    <lineage>
        <taxon>Bacteria</taxon>
        <taxon>Bacillati</taxon>
        <taxon>Actinomycetota</taxon>
        <taxon>Actinomycetes</taxon>
        <taxon>Kitasatosporales</taxon>
        <taxon>Streptomycetaceae</taxon>
        <taxon>Streptomyces</taxon>
    </lineage>
</organism>
<evidence type="ECO:0000256" key="8">
    <source>
        <dbReference type="ARBA" id="ARBA00022777"/>
    </source>
</evidence>
<evidence type="ECO:0000259" key="13">
    <source>
        <dbReference type="Pfam" id="PF01326"/>
    </source>
</evidence>
<keyword evidence="9" id="KW-0067">ATP-binding</keyword>
<dbReference type="InterPro" id="IPR010121">
    <property type="entry name" value="Pyruvate_phosphate_dikinase"/>
</dbReference>
<dbReference type="PROSITE" id="PS00370">
    <property type="entry name" value="PEP_ENZYMES_PHOS_SITE"/>
    <property type="match status" value="1"/>
</dbReference>
<protein>
    <recommendedName>
        <fullName evidence="4 11">Pyruvate, phosphate dikinase</fullName>
        <ecNumber evidence="3 11">2.7.9.1</ecNumber>
    </recommendedName>
</protein>
<proteinExistence type="inferred from homology"/>